<keyword evidence="1" id="KW-0472">Membrane</keyword>
<evidence type="ECO:0000313" key="3">
    <source>
        <dbReference type="Proteomes" id="UP000887458"/>
    </source>
</evidence>
<evidence type="ECO:0000256" key="1">
    <source>
        <dbReference type="SAM" id="Phobius"/>
    </source>
</evidence>
<proteinExistence type="predicted"/>
<feature type="transmembrane region" description="Helical" evidence="1">
    <location>
        <begin position="6"/>
        <end position="24"/>
    </location>
</feature>
<gene>
    <name evidence="2" type="ORF">DERP_008254</name>
</gene>
<reference evidence="2 3" key="1">
    <citation type="journal article" date="2018" name="J. Allergy Clin. Immunol.">
        <title>High-quality assembly of Dermatophagoides pteronyssinus genome and transcriptome reveals a wide range of novel allergens.</title>
        <authorList>
            <person name="Liu X.Y."/>
            <person name="Yang K.Y."/>
            <person name="Wang M.Q."/>
            <person name="Kwok J.S."/>
            <person name="Zeng X."/>
            <person name="Yang Z."/>
            <person name="Xiao X.J."/>
            <person name="Lau C.P."/>
            <person name="Li Y."/>
            <person name="Huang Z.M."/>
            <person name="Ba J.G."/>
            <person name="Yim A.K."/>
            <person name="Ouyang C.Y."/>
            <person name="Ngai S.M."/>
            <person name="Chan T.F."/>
            <person name="Leung E.L."/>
            <person name="Liu L."/>
            <person name="Liu Z.G."/>
            <person name="Tsui S.K."/>
        </authorList>
    </citation>
    <scope>NUCLEOTIDE SEQUENCE [LARGE SCALE GENOMIC DNA]</scope>
    <source>
        <strain evidence="2">Derp</strain>
    </source>
</reference>
<name>A0ABQ8J6L3_DERPT</name>
<keyword evidence="3" id="KW-1185">Reference proteome</keyword>
<evidence type="ECO:0000313" key="2">
    <source>
        <dbReference type="EMBL" id="KAH9418000.1"/>
    </source>
</evidence>
<accession>A0ABQ8J6L3</accession>
<dbReference type="Proteomes" id="UP000887458">
    <property type="component" value="Unassembled WGS sequence"/>
</dbReference>
<dbReference type="EMBL" id="NJHN03000067">
    <property type="protein sequence ID" value="KAH9418000.1"/>
    <property type="molecule type" value="Genomic_DNA"/>
</dbReference>
<protein>
    <submittedName>
        <fullName evidence="2">Uncharacterized protein</fullName>
    </submittedName>
</protein>
<sequence>MKRSHRISITLFCVNFIWQPFFIIENFKMKKKLYITSAFCCYYNRMIKFSSNPMNELNLFDSNIVSVNKKKEKKLHSFQVVITTRTKVHNKGYMFSKKTKQQQK</sequence>
<reference evidence="2 3" key="2">
    <citation type="journal article" date="2022" name="Mol. Biol. Evol.">
        <title>Comparative Genomics Reveals Insights into the Divergent Evolution of Astigmatic Mites and Household Pest Adaptations.</title>
        <authorList>
            <person name="Xiong Q."/>
            <person name="Wan A.T."/>
            <person name="Liu X."/>
            <person name="Fung C.S."/>
            <person name="Xiao X."/>
            <person name="Malainual N."/>
            <person name="Hou J."/>
            <person name="Wang L."/>
            <person name="Wang M."/>
            <person name="Yang K.Y."/>
            <person name="Cui Y."/>
            <person name="Leung E.L."/>
            <person name="Nong W."/>
            <person name="Shin S.K."/>
            <person name="Au S.W."/>
            <person name="Jeong K.Y."/>
            <person name="Chew F.T."/>
            <person name="Hui J.H."/>
            <person name="Leung T.F."/>
            <person name="Tungtrongchitr A."/>
            <person name="Zhong N."/>
            <person name="Liu Z."/>
            <person name="Tsui S.K."/>
        </authorList>
    </citation>
    <scope>NUCLEOTIDE SEQUENCE [LARGE SCALE GENOMIC DNA]</scope>
    <source>
        <strain evidence="2">Derp</strain>
    </source>
</reference>
<comment type="caution">
    <text evidence="2">The sequence shown here is derived from an EMBL/GenBank/DDBJ whole genome shotgun (WGS) entry which is preliminary data.</text>
</comment>
<organism evidence="2 3">
    <name type="scientific">Dermatophagoides pteronyssinus</name>
    <name type="common">European house dust mite</name>
    <dbReference type="NCBI Taxonomy" id="6956"/>
    <lineage>
        <taxon>Eukaryota</taxon>
        <taxon>Metazoa</taxon>
        <taxon>Ecdysozoa</taxon>
        <taxon>Arthropoda</taxon>
        <taxon>Chelicerata</taxon>
        <taxon>Arachnida</taxon>
        <taxon>Acari</taxon>
        <taxon>Acariformes</taxon>
        <taxon>Sarcoptiformes</taxon>
        <taxon>Astigmata</taxon>
        <taxon>Psoroptidia</taxon>
        <taxon>Analgoidea</taxon>
        <taxon>Pyroglyphidae</taxon>
        <taxon>Dermatophagoidinae</taxon>
        <taxon>Dermatophagoides</taxon>
    </lineage>
</organism>
<keyword evidence="1" id="KW-0812">Transmembrane</keyword>
<keyword evidence="1" id="KW-1133">Transmembrane helix</keyword>